<dbReference type="EMBL" id="JAIQ01000086">
    <property type="protein sequence ID" value="KLE00286.1"/>
    <property type="molecule type" value="Genomic_DNA"/>
</dbReference>
<organism evidence="1 2">
    <name type="scientific">Aliarcobacter butzleri L348</name>
    <dbReference type="NCBI Taxonomy" id="1447256"/>
    <lineage>
        <taxon>Bacteria</taxon>
        <taxon>Pseudomonadati</taxon>
        <taxon>Campylobacterota</taxon>
        <taxon>Epsilonproteobacteria</taxon>
        <taxon>Campylobacterales</taxon>
        <taxon>Arcobacteraceae</taxon>
        <taxon>Aliarcobacter</taxon>
    </lineage>
</organism>
<dbReference type="Gene3D" id="6.10.280.50">
    <property type="match status" value="1"/>
</dbReference>
<evidence type="ECO:0000313" key="1">
    <source>
        <dbReference type="EMBL" id="KLE00286.1"/>
    </source>
</evidence>
<gene>
    <name evidence="1" type="ORF">AA20_06130</name>
</gene>
<dbReference type="Proteomes" id="UP000035514">
    <property type="component" value="Unassembled WGS sequence"/>
</dbReference>
<protein>
    <recommendedName>
        <fullName evidence="3">DUF465 domain-containing protein</fullName>
    </recommendedName>
</protein>
<sequence length="71" mass="8722">MFHEYRDIIAELKQKDSHFNRVFEKHNDLDHEIVNLENSHADQFEIESKKKEKLKLKDEIYNMIVKYKSEN</sequence>
<dbReference type="PATRIC" id="fig|1447256.3.peg.1195"/>
<evidence type="ECO:0008006" key="3">
    <source>
        <dbReference type="Google" id="ProtNLM"/>
    </source>
</evidence>
<dbReference type="InterPro" id="IPR007420">
    <property type="entry name" value="DUF465"/>
</dbReference>
<evidence type="ECO:0000313" key="2">
    <source>
        <dbReference type="Proteomes" id="UP000035514"/>
    </source>
</evidence>
<comment type="caution">
    <text evidence="1">The sequence shown here is derived from an EMBL/GenBank/DDBJ whole genome shotgun (WGS) entry which is preliminary data.</text>
</comment>
<name>A0A0G9K1D3_9BACT</name>
<reference evidence="1 2" key="1">
    <citation type="submission" date="2014-01" db="EMBL/GenBank/DDBJ databases">
        <title>Development of a Comparative Genomic Fingerprinting Assay for High Resolution Genotyping of Arcobacter butzleri.</title>
        <authorList>
            <person name="Webb A.L."/>
            <person name="Inglis G.D."/>
            <person name="Kruczkiewicz P."/>
            <person name="Selinger L.B."/>
            <person name="Taboada E.N."/>
        </authorList>
    </citation>
    <scope>NUCLEOTIDE SEQUENCE [LARGE SCALE GENOMIC DNA]</scope>
    <source>
        <strain evidence="1 2">L348</strain>
    </source>
</reference>
<dbReference type="RefSeq" id="WP_014469168.1">
    <property type="nucleotide sequence ID" value="NZ_JAIQ01000086.1"/>
</dbReference>
<accession>A0A0G9K1D3</accession>
<dbReference type="Pfam" id="PF04325">
    <property type="entry name" value="DUF465"/>
    <property type="match status" value="1"/>
</dbReference>
<dbReference type="AlphaFoldDB" id="A0A0G9K1D3"/>
<proteinExistence type="predicted"/>
<dbReference type="InterPro" id="IPR038444">
    <property type="entry name" value="DUF465_sf"/>
</dbReference>